<evidence type="ECO:0000313" key="9">
    <source>
        <dbReference type="Proteomes" id="UP001324115"/>
    </source>
</evidence>
<reference evidence="8 9" key="1">
    <citation type="journal article" date="2023" name="G3 (Bethesda)">
        <title>A haplotype-resolved chromosome-scale genome for Quercus rubra L. provides insights into the genetics of adaptive traits for red oak species.</title>
        <authorList>
            <person name="Kapoor B."/>
            <person name="Jenkins J."/>
            <person name="Schmutz J."/>
            <person name="Zhebentyayeva T."/>
            <person name="Kuelheim C."/>
            <person name="Coggeshall M."/>
            <person name="Heim C."/>
            <person name="Lasky J.R."/>
            <person name="Leites L."/>
            <person name="Islam-Faridi N."/>
            <person name="Romero-Severson J."/>
            <person name="DeLeo V.L."/>
            <person name="Lucas S.M."/>
            <person name="Lazic D."/>
            <person name="Gailing O."/>
            <person name="Carlson J."/>
            <person name="Staton M."/>
        </authorList>
    </citation>
    <scope>NUCLEOTIDE SEQUENCE [LARGE SCALE GENOMIC DNA]</scope>
    <source>
        <strain evidence="8">Pseudo-F2</strain>
    </source>
</reference>
<dbReference type="PANTHER" id="PTHR31458:SF2">
    <property type="entry name" value="POLYGALACTURONASE 1 BETA-LIKE PROTEIN 2"/>
    <property type="match status" value="1"/>
</dbReference>
<gene>
    <name evidence="8" type="ORF">RGQ29_017063</name>
</gene>
<comment type="caution">
    <text evidence="8">The sequence shown here is derived from an EMBL/GenBank/DDBJ whole genome shotgun (WGS) entry which is preliminary data.</text>
</comment>
<dbReference type="PANTHER" id="PTHR31458">
    <property type="entry name" value="POLYGALACTURONASE 1 BETA-LIKE PROTEIN 2"/>
    <property type="match status" value="1"/>
</dbReference>
<organism evidence="8 9">
    <name type="scientific">Quercus rubra</name>
    <name type="common">Northern red oak</name>
    <name type="synonym">Quercus borealis</name>
    <dbReference type="NCBI Taxonomy" id="3512"/>
    <lineage>
        <taxon>Eukaryota</taxon>
        <taxon>Viridiplantae</taxon>
        <taxon>Streptophyta</taxon>
        <taxon>Embryophyta</taxon>
        <taxon>Tracheophyta</taxon>
        <taxon>Spermatophyta</taxon>
        <taxon>Magnoliopsida</taxon>
        <taxon>eudicotyledons</taxon>
        <taxon>Gunneridae</taxon>
        <taxon>Pentapetalae</taxon>
        <taxon>rosids</taxon>
        <taxon>fabids</taxon>
        <taxon>Fagales</taxon>
        <taxon>Fagaceae</taxon>
        <taxon>Quercus</taxon>
    </lineage>
</organism>
<evidence type="ECO:0000256" key="4">
    <source>
        <dbReference type="ARBA" id="ARBA00022523"/>
    </source>
</evidence>
<comment type="subcellular location">
    <subcellularLocation>
        <location evidence="1">Secreted</location>
        <location evidence="1">Cell wall</location>
    </subcellularLocation>
    <subcellularLocation>
        <location evidence="2">Secreted</location>
        <location evidence="2">Extracellular space</location>
        <location evidence="2">Apoplast</location>
    </subcellularLocation>
</comment>
<dbReference type="Proteomes" id="UP001324115">
    <property type="component" value="Unassembled WGS sequence"/>
</dbReference>
<dbReference type="GO" id="GO:0048046">
    <property type="term" value="C:apoplast"/>
    <property type="evidence" value="ECO:0007669"/>
    <property type="project" value="UniProtKB-SubCell"/>
</dbReference>
<proteinExistence type="predicted"/>
<evidence type="ECO:0000256" key="2">
    <source>
        <dbReference type="ARBA" id="ARBA00004271"/>
    </source>
</evidence>
<evidence type="ECO:0000313" key="8">
    <source>
        <dbReference type="EMBL" id="KAK4592766.1"/>
    </source>
</evidence>
<keyword evidence="3" id="KW-0964">Secreted</keyword>
<name>A0AAN7J0E2_QUERU</name>
<keyword evidence="9" id="KW-1185">Reference proteome</keyword>
<evidence type="ECO:0000256" key="1">
    <source>
        <dbReference type="ARBA" id="ARBA00004191"/>
    </source>
</evidence>
<evidence type="ECO:0000256" key="3">
    <source>
        <dbReference type="ARBA" id="ARBA00022512"/>
    </source>
</evidence>
<keyword evidence="4" id="KW-0052">Apoplast</keyword>
<sequence>MQIWSTSTSAGEHPLAWKSYLIRYWNKEVRNTTNAIPNFLLSKASPLSAADSASFSKLAAQNALSFHLPAFCASANLLCFPDLASNSTTSNNQDRVIGTINYQTRYNIRSYKGSTAAGDSVKRSVEPGTFFRLSMLKKGEVMVMPKLKDNMPKRSFLPRTILSQLPLSTLELKKVFRVEDNSTMEAMIVKSLSECERAPMQSETKRCVGSAEDMIDFAVLVLGRNVAVRSTENANGSKQNIMVGSVQEIGSGKEMLQAVSCHQLLFPYLLYYCHSFPQVQVYEVDMLDLNSKAKINHGVAICHMNTSDWSPSHEAFLALGSGPGRIEACHWIYVNAFMWIVAN</sequence>
<keyword evidence="3" id="KW-0134">Cell wall</keyword>
<evidence type="ECO:0000259" key="7">
    <source>
        <dbReference type="PROSITE" id="PS51277"/>
    </source>
</evidence>
<dbReference type="PROSITE" id="PS51277">
    <property type="entry name" value="BURP"/>
    <property type="match status" value="1"/>
</dbReference>
<dbReference type="InterPro" id="IPR051897">
    <property type="entry name" value="PG-associated_BURP"/>
</dbReference>
<accession>A0AAN7J0E2</accession>
<evidence type="ECO:0000256" key="5">
    <source>
        <dbReference type="ARBA" id="ARBA00022729"/>
    </source>
</evidence>
<keyword evidence="6" id="KW-0325">Glycoprotein</keyword>
<keyword evidence="5" id="KW-0732">Signal</keyword>
<protein>
    <recommendedName>
        <fullName evidence="7">BURP domain-containing protein</fullName>
    </recommendedName>
</protein>
<dbReference type="SMART" id="SM01045">
    <property type="entry name" value="BURP"/>
    <property type="match status" value="1"/>
</dbReference>
<dbReference type="Pfam" id="PF03181">
    <property type="entry name" value="BURP"/>
    <property type="match status" value="1"/>
</dbReference>
<dbReference type="EMBL" id="JAXUIC010000004">
    <property type="protein sequence ID" value="KAK4592766.1"/>
    <property type="molecule type" value="Genomic_DNA"/>
</dbReference>
<dbReference type="AlphaFoldDB" id="A0AAN7J0E2"/>
<evidence type="ECO:0000256" key="6">
    <source>
        <dbReference type="ARBA" id="ARBA00023180"/>
    </source>
</evidence>
<feature type="domain" description="BURP" evidence="7">
    <location>
        <begin position="130"/>
        <end position="342"/>
    </location>
</feature>
<dbReference type="InterPro" id="IPR004873">
    <property type="entry name" value="BURP_dom"/>
</dbReference>